<accession>A0AAD5DJQ6</accession>
<evidence type="ECO:0000256" key="1">
    <source>
        <dbReference type="SAM" id="MobiDB-lite"/>
    </source>
</evidence>
<protein>
    <recommendedName>
        <fullName evidence="2">RRM domain-containing protein</fullName>
    </recommendedName>
</protein>
<sequence length="562" mass="57209">MTALEGAKRKAGSPPEGADARSKRQPADQPAAGPLEERRLELAEVYAAYTALASAAPGAPPPEQPYLRLLKAGQGSEGCRRLAARLLPRYARHFPQHADTAADTLIALAKLSLAEPQQQVAARCDAAAGLPEVAAAAAKEAGSGGQQATIKLVAFCFQQLAALLSASAASTANGGSHLLPNGGTGSASASGAGSTAADAASAFESHLWPCLDRCFASHFRVVLAACLHALKSPGEPNFAVASRFLSQRLLATPAAAAAAAASPAGPADSSGDEVMQDASDSGAAAAAGTTAAGTAAAAAAAGLPPADVQQQGGGQAEQPLAARVLGGLAAKDQAWVRSHVEKWSKEVDAKSSLEALGLLERLLSHLPAGEAIRAPGWLAASGLPPKLEERDLRAECSKHSKQVECAVRPPGTQGIAFVTFKSVRDASRCYEAMCDALPWRDRGQPLQLTFVAQPVYPPGAPQRPQPRANHVWMAGVGSAADEAEVLRCCREGAIPPPEHLLKVPARRPGLMLVFRDTAVAEAAVAAIRAGRPRILGPPMPGGPPPGGRGGPPPGPGSAADSG</sequence>
<dbReference type="Pfam" id="PF00076">
    <property type="entry name" value="RRM_1"/>
    <property type="match status" value="1"/>
</dbReference>
<dbReference type="InterPro" id="IPR035979">
    <property type="entry name" value="RBD_domain_sf"/>
</dbReference>
<keyword evidence="4" id="KW-1185">Reference proteome</keyword>
<dbReference type="InterPro" id="IPR000504">
    <property type="entry name" value="RRM_dom"/>
</dbReference>
<name>A0AAD5DJQ6_9CHLO</name>
<feature type="domain" description="RRM" evidence="2">
    <location>
        <begin position="382"/>
        <end position="433"/>
    </location>
</feature>
<organism evidence="3 4">
    <name type="scientific">Chlorella ohadii</name>
    <dbReference type="NCBI Taxonomy" id="2649997"/>
    <lineage>
        <taxon>Eukaryota</taxon>
        <taxon>Viridiplantae</taxon>
        <taxon>Chlorophyta</taxon>
        <taxon>core chlorophytes</taxon>
        <taxon>Trebouxiophyceae</taxon>
        <taxon>Chlorellales</taxon>
        <taxon>Chlorellaceae</taxon>
        <taxon>Chlorella clade</taxon>
        <taxon>Chlorella</taxon>
    </lineage>
</organism>
<dbReference type="AlphaFoldDB" id="A0AAD5DJQ6"/>
<dbReference type="Proteomes" id="UP001205105">
    <property type="component" value="Unassembled WGS sequence"/>
</dbReference>
<evidence type="ECO:0000313" key="3">
    <source>
        <dbReference type="EMBL" id="KAI7837421.1"/>
    </source>
</evidence>
<dbReference type="EMBL" id="JADXDR010000154">
    <property type="protein sequence ID" value="KAI7837421.1"/>
    <property type="molecule type" value="Genomic_DNA"/>
</dbReference>
<dbReference type="InterPro" id="IPR012677">
    <property type="entry name" value="Nucleotide-bd_a/b_plait_sf"/>
</dbReference>
<dbReference type="CDD" id="cd00590">
    <property type="entry name" value="RRM_SF"/>
    <property type="match status" value="1"/>
</dbReference>
<feature type="region of interest" description="Disordered" evidence="1">
    <location>
        <begin position="532"/>
        <end position="562"/>
    </location>
</feature>
<dbReference type="GO" id="GO:0003723">
    <property type="term" value="F:RNA binding"/>
    <property type="evidence" value="ECO:0007669"/>
    <property type="project" value="InterPro"/>
</dbReference>
<proteinExistence type="predicted"/>
<feature type="region of interest" description="Disordered" evidence="1">
    <location>
        <begin position="262"/>
        <end position="282"/>
    </location>
</feature>
<evidence type="ECO:0000259" key="2">
    <source>
        <dbReference type="Pfam" id="PF00076"/>
    </source>
</evidence>
<evidence type="ECO:0000313" key="4">
    <source>
        <dbReference type="Proteomes" id="UP001205105"/>
    </source>
</evidence>
<gene>
    <name evidence="3" type="ORF">COHA_008788</name>
</gene>
<reference evidence="3" key="1">
    <citation type="submission" date="2020-11" db="EMBL/GenBank/DDBJ databases">
        <title>Chlorella ohadii genome sequencing and assembly.</title>
        <authorList>
            <person name="Murik O."/>
            <person name="Treves H."/>
            <person name="Kedem I."/>
            <person name="Shotland Y."/>
            <person name="Kaplan A."/>
        </authorList>
    </citation>
    <scope>NUCLEOTIDE SEQUENCE</scope>
    <source>
        <strain evidence="3">1</strain>
    </source>
</reference>
<feature type="region of interest" description="Disordered" evidence="1">
    <location>
        <begin position="1"/>
        <end position="37"/>
    </location>
</feature>
<comment type="caution">
    <text evidence="3">The sequence shown here is derived from an EMBL/GenBank/DDBJ whole genome shotgun (WGS) entry which is preliminary data.</text>
</comment>
<feature type="compositionally biased region" description="Pro residues" evidence="1">
    <location>
        <begin position="535"/>
        <end position="555"/>
    </location>
</feature>
<dbReference type="Pfam" id="PF05918">
    <property type="entry name" value="API5"/>
    <property type="match status" value="1"/>
</dbReference>
<dbReference type="Gene3D" id="3.30.70.330">
    <property type="match status" value="1"/>
</dbReference>
<dbReference type="SUPFAM" id="SSF54928">
    <property type="entry name" value="RNA-binding domain, RBD"/>
    <property type="match status" value="1"/>
</dbReference>
<dbReference type="InterPro" id="IPR008383">
    <property type="entry name" value="API5"/>
</dbReference>
<feature type="non-terminal residue" evidence="3">
    <location>
        <position position="562"/>
    </location>
</feature>